<evidence type="ECO:0000259" key="9">
    <source>
        <dbReference type="Pfam" id="PF19425"/>
    </source>
</evidence>
<dbReference type="Gene3D" id="3.10.450.350">
    <property type="match status" value="1"/>
</dbReference>
<evidence type="ECO:0000313" key="11">
    <source>
        <dbReference type="Proteomes" id="UP000001520"/>
    </source>
</evidence>
<comment type="subcellular location">
    <subcellularLocation>
        <location evidence="2">Cell envelope</location>
    </subcellularLocation>
</comment>
<dbReference type="CDD" id="cd12797">
    <property type="entry name" value="M23_peptidase"/>
    <property type="match status" value="1"/>
</dbReference>
<feature type="domain" description="M23ase beta-sheet core" evidence="8">
    <location>
        <begin position="232"/>
        <end position="328"/>
    </location>
</feature>
<evidence type="ECO:0000313" key="10">
    <source>
        <dbReference type="EMBL" id="BAI81055.1"/>
    </source>
</evidence>
<dbReference type="GO" id="GO:0046872">
    <property type="term" value="F:metal ion binding"/>
    <property type="evidence" value="ECO:0007669"/>
    <property type="project" value="UniProtKB-KW"/>
</dbReference>
<keyword evidence="3" id="KW-0645">Protease</keyword>
<evidence type="ECO:0000256" key="4">
    <source>
        <dbReference type="ARBA" id="ARBA00022723"/>
    </source>
</evidence>
<evidence type="ECO:0000256" key="1">
    <source>
        <dbReference type="ARBA" id="ARBA00001947"/>
    </source>
</evidence>
<evidence type="ECO:0000256" key="3">
    <source>
        <dbReference type="ARBA" id="ARBA00022670"/>
    </source>
</evidence>
<evidence type="ECO:0000259" key="8">
    <source>
        <dbReference type="Pfam" id="PF01551"/>
    </source>
</evidence>
<dbReference type="InterPro" id="IPR016047">
    <property type="entry name" value="M23ase_b-sheet_dom"/>
</dbReference>
<dbReference type="Gene3D" id="2.70.70.10">
    <property type="entry name" value="Glucose Permease (Domain IIA)"/>
    <property type="match status" value="1"/>
</dbReference>
<reference evidence="10 11" key="1">
    <citation type="journal article" date="2010" name="DNA Res.">
        <title>Bacterial lifestyle in a deep-sea hydrothermal vent chimney revealed by the genome sequence of the thermophilic bacterium Deferribacter desulfuricans SSM1.</title>
        <authorList>
            <person name="Takaki Y."/>
            <person name="Shimamura S."/>
            <person name="Nakagawa S."/>
            <person name="Fukuhara Y."/>
            <person name="Horikawa H."/>
            <person name="Ankai A."/>
            <person name="Harada T."/>
            <person name="Hosoyama A."/>
            <person name="Oguchi A."/>
            <person name="Fukui S."/>
            <person name="Fujita N."/>
            <person name="Takami H."/>
            <person name="Takai K."/>
        </authorList>
    </citation>
    <scope>NUCLEOTIDE SEQUENCE [LARGE SCALE GENOMIC DNA]</scope>
    <source>
        <strain evidence="11">DSM 14783 / JCM 11476 / NBRC 101012 / SSM1</strain>
    </source>
</reference>
<comment type="cofactor">
    <cofactor evidence="1">
        <name>Zn(2+)</name>
        <dbReference type="ChEBI" id="CHEBI:29105"/>
    </cofactor>
</comment>
<dbReference type="EMBL" id="AP011529">
    <property type="protein sequence ID" value="BAI81055.1"/>
    <property type="molecule type" value="Genomic_DNA"/>
</dbReference>
<dbReference type="SUPFAM" id="SSF51261">
    <property type="entry name" value="Duplicated hybrid motif"/>
    <property type="match status" value="1"/>
</dbReference>
<dbReference type="Pfam" id="PF19425">
    <property type="entry name" value="Csd3_N2"/>
    <property type="match status" value="1"/>
</dbReference>
<dbReference type="RefSeq" id="WP_013008301.1">
    <property type="nucleotide sequence ID" value="NC_013939.1"/>
</dbReference>
<dbReference type="GO" id="GO:0004222">
    <property type="term" value="F:metalloendopeptidase activity"/>
    <property type="evidence" value="ECO:0007669"/>
    <property type="project" value="TreeGrafter"/>
</dbReference>
<proteinExistence type="predicted"/>
<keyword evidence="7" id="KW-0482">Metalloprotease</keyword>
<dbReference type="Proteomes" id="UP000001520">
    <property type="component" value="Chromosome"/>
</dbReference>
<sequence>MKYIKLLIIFVLFLMSSKLYALTVKPGDTVYQLLSPYMNPQEILSVSKKIKKLGFELKIGQTYEFLKDELVVHDGITRDIVINLINKDVKEVKYPIHRLVTVVSGEIDDSLFYAVKKAGEDDILAVRLAEIFEWEIDFFKDIRKGDQFYVVVEKLFCRGKFIGYGKILGADFINQGRHIRALYYENKYTKGYFTPEGNSLKKGFLKAPLKFGRITSSFKYRRLHPVLHVYRPHYGVDYAAPIGTPIHATADGKVVKKGFTKANGYYIKLKHNNGYYTYYLHMSRFKKGIRVGSYVRQGDVIGYVGMTGYATGPHVDYRIMKNGSWINPLRFKSPTKRLSKKYLADFRDKTEYVVALLDSSYYKYAKLQFIQ</sequence>
<dbReference type="AlphaFoldDB" id="D3P8L5"/>
<feature type="domain" description="Csd3-like second N-terminal" evidence="9">
    <location>
        <begin position="101"/>
        <end position="218"/>
    </location>
</feature>
<accession>D3P8L5</accession>
<evidence type="ECO:0000256" key="7">
    <source>
        <dbReference type="ARBA" id="ARBA00023049"/>
    </source>
</evidence>
<dbReference type="InterPro" id="IPR050570">
    <property type="entry name" value="Cell_wall_metabolism_enzyme"/>
</dbReference>
<dbReference type="OrthoDB" id="9810477at2"/>
<keyword evidence="6" id="KW-0862">Zinc</keyword>
<dbReference type="PANTHER" id="PTHR21666:SF288">
    <property type="entry name" value="CELL DIVISION PROTEIN YTFB"/>
    <property type="match status" value="1"/>
</dbReference>
<protein>
    <submittedName>
        <fullName evidence="10">Peptidase, M23/M37 family</fullName>
    </submittedName>
</protein>
<keyword evidence="5" id="KW-0378">Hydrolase</keyword>
<dbReference type="Pfam" id="PF01551">
    <property type="entry name" value="Peptidase_M23"/>
    <property type="match status" value="1"/>
</dbReference>
<evidence type="ECO:0000256" key="6">
    <source>
        <dbReference type="ARBA" id="ARBA00022833"/>
    </source>
</evidence>
<name>D3P8L5_DEFDS</name>
<dbReference type="STRING" id="639282.DEFDS_1597"/>
<organism evidence="10 11">
    <name type="scientific">Deferribacter desulfuricans (strain DSM 14783 / JCM 11476 / NBRC 101012 / SSM1)</name>
    <dbReference type="NCBI Taxonomy" id="639282"/>
    <lineage>
        <taxon>Bacteria</taxon>
        <taxon>Pseudomonadati</taxon>
        <taxon>Deferribacterota</taxon>
        <taxon>Deferribacteres</taxon>
        <taxon>Deferribacterales</taxon>
        <taxon>Deferribacteraceae</taxon>
        <taxon>Deferribacter</taxon>
    </lineage>
</organism>
<dbReference type="GO" id="GO:0006508">
    <property type="term" value="P:proteolysis"/>
    <property type="evidence" value="ECO:0007669"/>
    <property type="project" value="UniProtKB-KW"/>
</dbReference>
<dbReference type="InterPro" id="IPR011055">
    <property type="entry name" value="Dup_hybrid_motif"/>
</dbReference>
<evidence type="ECO:0000256" key="5">
    <source>
        <dbReference type="ARBA" id="ARBA00022801"/>
    </source>
</evidence>
<gene>
    <name evidence="10" type="ordered locus">DEFDS_1597</name>
</gene>
<dbReference type="PANTHER" id="PTHR21666">
    <property type="entry name" value="PEPTIDASE-RELATED"/>
    <property type="match status" value="1"/>
</dbReference>
<keyword evidence="11" id="KW-1185">Reference proteome</keyword>
<keyword evidence="4" id="KW-0479">Metal-binding</keyword>
<dbReference type="eggNOG" id="COG0739">
    <property type="taxonomic scope" value="Bacteria"/>
</dbReference>
<dbReference type="KEGG" id="ddf:DEFDS_1597"/>
<dbReference type="GO" id="GO:0030313">
    <property type="term" value="C:cell envelope"/>
    <property type="evidence" value="ECO:0007669"/>
    <property type="project" value="UniProtKB-SubCell"/>
</dbReference>
<dbReference type="HOGENOM" id="CLU_026846_4_0_0"/>
<evidence type="ECO:0000256" key="2">
    <source>
        <dbReference type="ARBA" id="ARBA00004196"/>
    </source>
</evidence>
<dbReference type="InterPro" id="IPR045834">
    <property type="entry name" value="Csd3_N2"/>
</dbReference>